<dbReference type="Proteomes" id="UP001489902">
    <property type="component" value="Chromosome 1"/>
</dbReference>
<dbReference type="PANTHER" id="PTHR19304">
    <property type="entry name" value="CYCLIC-AMP RESPONSE ELEMENT BINDING PROTEIN"/>
    <property type="match status" value="1"/>
</dbReference>
<feature type="region of interest" description="Disordered" evidence="5">
    <location>
        <begin position="158"/>
        <end position="237"/>
    </location>
</feature>
<dbReference type="Gene3D" id="1.20.5.170">
    <property type="match status" value="1"/>
</dbReference>
<keyword evidence="2" id="KW-0805">Transcription regulation</keyword>
<dbReference type="InterPro" id="IPR046347">
    <property type="entry name" value="bZIP_sf"/>
</dbReference>
<dbReference type="CDD" id="cd14687">
    <property type="entry name" value="bZIP_ATF2"/>
    <property type="match status" value="1"/>
</dbReference>
<evidence type="ECO:0000313" key="8">
    <source>
        <dbReference type="Proteomes" id="UP001489902"/>
    </source>
</evidence>
<evidence type="ECO:0000313" key="7">
    <source>
        <dbReference type="EMBL" id="WZH40858.1"/>
    </source>
</evidence>
<evidence type="ECO:0000256" key="2">
    <source>
        <dbReference type="ARBA" id="ARBA00023015"/>
    </source>
</evidence>
<keyword evidence="3" id="KW-0804">Transcription</keyword>
<protein>
    <recommendedName>
        <fullName evidence="6">BZIP domain-containing protein</fullName>
    </recommendedName>
</protein>
<evidence type="ECO:0000259" key="6">
    <source>
        <dbReference type="PROSITE" id="PS00036"/>
    </source>
</evidence>
<dbReference type="EMBL" id="CP151260">
    <property type="protein sequence ID" value="WZH40858.1"/>
    <property type="molecule type" value="Genomic_DNA"/>
</dbReference>
<comment type="subcellular location">
    <subcellularLocation>
        <location evidence="1">Nucleus</location>
    </subcellularLocation>
</comment>
<accession>A0ABZ2WJS4</accession>
<evidence type="ECO:0000256" key="5">
    <source>
        <dbReference type="SAM" id="MobiDB-lite"/>
    </source>
</evidence>
<sequence>MSIGTVTSLPQVISSSQYTVLHLLNITISGTATQSNSPTEIYPAISLYFADDRAFGGPSDMGGDSTFGTSYTPESLLWEQWWPSNQLVPVGSSEDKSSTENSVYTQTDPLIDSSLHGYNADLIYHWQYISHEMNYMNPGNGQNPVVEDMPLFPVSEHGISKEPPGQGHWHSPSTQKTSDRKINGYFGDLTSRKPTRRTPLGDRNINPQTKKKGKYSSIHCTSHASSNGAHAAQQGSDRIKRIQERNRVAANKLRVKQREEQQGLESSKQDLERIYRDLSTCVADLTFEVYELKMQLLQQSECNCTLVQNYLIHESGRYIQALEGKSAKGLTQAVVASDAT</sequence>
<organism evidence="7 8">
    <name type="scientific">Fusarium acuminatum</name>
    <dbReference type="NCBI Taxonomy" id="5515"/>
    <lineage>
        <taxon>Eukaryota</taxon>
        <taxon>Fungi</taxon>
        <taxon>Dikarya</taxon>
        <taxon>Ascomycota</taxon>
        <taxon>Pezizomycotina</taxon>
        <taxon>Sordariomycetes</taxon>
        <taxon>Hypocreomycetidae</taxon>
        <taxon>Hypocreales</taxon>
        <taxon>Nectriaceae</taxon>
        <taxon>Fusarium</taxon>
        <taxon>Fusarium tricinctum species complex</taxon>
    </lineage>
</organism>
<proteinExistence type="predicted"/>
<keyword evidence="4" id="KW-0539">Nucleus</keyword>
<reference evidence="7 8" key="1">
    <citation type="submission" date="2024-04" db="EMBL/GenBank/DDBJ databases">
        <title>Complete genome sequence of Fusarium acuminatum.</title>
        <authorList>
            <person name="Lan B."/>
        </authorList>
    </citation>
    <scope>NUCLEOTIDE SEQUENCE [LARGE SCALE GENOMIC DNA]</scope>
    <source>
        <strain evidence="7">1A</strain>
    </source>
</reference>
<evidence type="ECO:0000256" key="3">
    <source>
        <dbReference type="ARBA" id="ARBA00023163"/>
    </source>
</evidence>
<dbReference type="SMART" id="SM00338">
    <property type="entry name" value="BRLZ"/>
    <property type="match status" value="1"/>
</dbReference>
<dbReference type="InterPro" id="IPR004827">
    <property type="entry name" value="bZIP"/>
</dbReference>
<feature type="compositionally biased region" description="Polar residues" evidence="5">
    <location>
        <begin position="218"/>
        <end position="236"/>
    </location>
</feature>
<keyword evidence="8" id="KW-1185">Reference proteome</keyword>
<dbReference type="InterPro" id="IPR051027">
    <property type="entry name" value="bZIP_transcription_factors"/>
</dbReference>
<name>A0ABZ2WJS4_9HYPO</name>
<dbReference type="PROSITE" id="PS00036">
    <property type="entry name" value="BZIP_BASIC"/>
    <property type="match status" value="1"/>
</dbReference>
<evidence type="ECO:0000256" key="1">
    <source>
        <dbReference type="ARBA" id="ARBA00004123"/>
    </source>
</evidence>
<feature type="domain" description="BZIP" evidence="6">
    <location>
        <begin position="241"/>
        <end position="256"/>
    </location>
</feature>
<evidence type="ECO:0000256" key="4">
    <source>
        <dbReference type="ARBA" id="ARBA00023242"/>
    </source>
</evidence>
<gene>
    <name evidence="7" type="ORF">QYS62_001796</name>
</gene>
<dbReference type="SUPFAM" id="SSF57959">
    <property type="entry name" value="Leucine zipper domain"/>
    <property type="match status" value="1"/>
</dbReference>
<dbReference type="Pfam" id="PF07716">
    <property type="entry name" value="bZIP_2"/>
    <property type="match status" value="1"/>
</dbReference>